<dbReference type="Proteomes" id="UP001153555">
    <property type="component" value="Unassembled WGS sequence"/>
</dbReference>
<dbReference type="Pfam" id="PF00646">
    <property type="entry name" value="F-box"/>
    <property type="match status" value="1"/>
</dbReference>
<evidence type="ECO:0000313" key="3">
    <source>
        <dbReference type="Proteomes" id="UP001153555"/>
    </source>
</evidence>
<gene>
    <name evidence="2" type="ORF">SHERM_01489</name>
</gene>
<feature type="domain" description="F-box" evidence="1">
    <location>
        <begin position="21"/>
        <end position="54"/>
    </location>
</feature>
<dbReference type="InterPro" id="IPR036047">
    <property type="entry name" value="F-box-like_dom_sf"/>
</dbReference>
<dbReference type="EMBL" id="CACSLK010020336">
    <property type="protein sequence ID" value="CAA0820251.1"/>
    <property type="molecule type" value="Genomic_DNA"/>
</dbReference>
<comment type="caution">
    <text evidence="2">The sequence shown here is derived from an EMBL/GenBank/DDBJ whole genome shotgun (WGS) entry which is preliminary data.</text>
</comment>
<proteinExistence type="predicted"/>
<name>A0A9N7RAS9_STRHE</name>
<reference evidence="2" key="1">
    <citation type="submission" date="2019-12" db="EMBL/GenBank/DDBJ databases">
        <authorList>
            <person name="Scholes J."/>
        </authorList>
    </citation>
    <scope>NUCLEOTIDE SEQUENCE</scope>
</reference>
<organism evidence="2 3">
    <name type="scientific">Striga hermonthica</name>
    <name type="common">Purple witchweed</name>
    <name type="synonym">Buchnera hermonthica</name>
    <dbReference type="NCBI Taxonomy" id="68872"/>
    <lineage>
        <taxon>Eukaryota</taxon>
        <taxon>Viridiplantae</taxon>
        <taxon>Streptophyta</taxon>
        <taxon>Embryophyta</taxon>
        <taxon>Tracheophyta</taxon>
        <taxon>Spermatophyta</taxon>
        <taxon>Magnoliopsida</taxon>
        <taxon>eudicotyledons</taxon>
        <taxon>Gunneridae</taxon>
        <taxon>Pentapetalae</taxon>
        <taxon>asterids</taxon>
        <taxon>lamiids</taxon>
        <taxon>Lamiales</taxon>
        <taxon>Orobanchaceae</taxon>
        <taxon>Buchnereae</taxon>
        <taxon>Striga</taxon>
    </lineage>
</organism>
<dbReference type="InterPro" id="IPR050796">
    <property type="entry name" value="SCF_F-box_component"/>
</dbReference>
<accession>A0A9N7RAS9</accession>
<protein>
    <submittedName>
        <fullName evidence="2">F-box protein CPR30</fullName>
    </submittedName>
</protein>
<evidence type="ECO:0000259" key="1">
    <source>
        <dbReference type="Pfam" id="PF00646"/>
    </source>
</evidence>
<keyword evidence="3" id="KW-1185">Reference proteome</keyword>
<dbReference type="PANTHER" id="PTHR31672">
    <property type="entry name" value="BNACNNG10540D PROTEIN"/>
    <property type="match status" value="1"/>
</dbReference>
<evidence type="ECO:0000313" key="2">
    <source>
        <dbReference type="EMBL" id="CAA0820251.1"/>
    </source>
</evidence>
<sequence>MRKRSRAKFTRKFEEEESSQELVEDILRRLPVKSLKRFRAVARSWHSLIDNEPFAKSHLRRSLSTASNRHLLISLEFLAVDLGHPDGAVPLRPPFCYRTSDGFSNYCNGVSSPCATRLFCTTLSRGTTGCSPAAPSSTGPLRNATRTPYTGWGTTRLPTITRWLGLLSSDTKGATRGYHRRLGFTVSGQIAGGGLKISLTHSHFLIGSGACTSADPLIHSSWIPTKMKVWWPLALRRDFLSPLVYSADGDKVLLSCNDFKLVWFDSKEKSVCDVDVQGLPYRFYAEVCIESLIRLSEQGKETKRIRGKKEKIGKKRDDFLSEGFNLVL</sequence>
<dbReference type="SUPFAM" id="SSF81383">
    <property type="entry name" value="F-box domain"/>
    <property type="match status" value="1"/>
</dbReference>
<dbReference type="InterPro" id="IPR001810">
    <property type="entry name" value="F-box_dom"/>
</dbReference>
<dbReference type="OrthoDB" id="591557at2759"/>
<dbReference type="PANTHER" id="PTHR31672:SF13">
    <property type="entry name" value="F-BOX PROTEIN CPR30-LIKE"/>
    <property type="match status" value="1"/>
</dbReference>
<dbReference type="AlphaFoldDB" id="A0A9N7RAS9"/>